<dbReference type="PANTHER" id="PTHR43657:SF1">
    <property type="entry name" value="ALTERED INHERITANCE OF MITOCHONDRIA PROTEIN 24, MITOCHONDRIAL"/>
    <property type="match status" value="1"/>
</dbReference>
<dbReference type="PANTHER" id="PTHR43657">
    <property type="entry name" value="TRYPTOPHAN RNA-BINDING ATTENUATOR PROTEIN-LIKE PROTEIN"/>
    <property type="match status" value="1"/>
</dbReference>
<dbReference type="AlphaFoldDB" id="A0A7S3PHF9"/>
<proteinExistence type="predicted"/>
<organism evidence="1">
    <name type="scientific">Aplanochytrium stocchinoi</name>
    <dbReference type="NCBI Taxonomy" id="215587"/>
    <lineage>
        <taxon>Eukaryota</taxon>
        <taxon>Sar</taxon>
        <taxon>Stramenopiles</taxon>
        <taxon>Bigyra</taxon>
        <taxon>Labyrinthulomycetes</taxon>
        <taxon>Thraustochytrida</taxon>
        <taxon>Thraustochytriidae</taxon>
        <taxon>Aplanochytrium</taxon>
    </lineage>
</organism>
<dbReference type="InterPro" id="IPR036983">
    <property type="entry name" value="AIM24_sf"/>
</dbReference>
<name>A0A7S3PHF9_9STRA</name>
<dbReference type="InterPro" id="IPR016031">
    <property type="entry name" value="Trp_RNA-bd_attenuator-like_dom"/>
</dbReference>
<protein>
    <recommendedName>
        <fullName evidence="2">Altered inheritance of mitochondria protein 24, mitochondrial</fullName>
    </recommendedName>
</protein>
<gene>
    <name evidence="1" type="ORF">ASTO00021_LOCUS8463</name>
</gene>
<evidence type="ECO:0008006" key="2">
    <source>
        <dbReference type="Google" id="ProtNLM"/>
    </source>
</evidence>
<dbReference type="Pfam" id="PF01987">
    <property type="entry name" value="AIM24"/>
    <property type="match status" value="1"/>
</dbReference>
<dbReference type="EMBL" id="HBIN01011298">
    <property type="protein sequence ID" value="CAE0438218.1"/>
    <property type="molecule type" value="Transcribed_RNA"/>
</dbReference>
<dbReference type="SUPFAM" id="SSF51219">
    <property type="entry name" value="TRAP-like"/>
    <property type="match status" value="1"/>
</dbReference>
<reference evidence="1" key="1">
    <citation type="submission" date="2021-01" db="EMBL/GenBank/DDBJ databases">
        <authorList>
            <person name="Corre E."/>
            <person name="Pelletier E."/>
            <person name="Niang G."/>
            <person name="Scheremetjew M."/>
            <person name="Finn R."/>
            <person name="Kale V."/>
            <person name="Holt S."/>
            <person name="Cochrane G."/>
            <person name="Meng A."/>
            <person name="Brown T."/>
            <person name="Cohen L."/>
        </authorList>
    </citation>
    <scope>NUCLEOTIDE SEQUENCE</scope>
    <source>
        <strain evidence="1">GSBS06</strain>
    </source>
</reference>
<dbReference type="InterPro" id="IPR002838">
    <property type="entry name" value="AIM24"/>
</dbReference>
<dbReference type="Gene3D" id="3.60.160.10">
    <property type="entry name" value="Mitochondrial biogenesis AIM24"/>
    <property type="match status" value="1"/>
</dbReference>
<evidence type="ECO:0000313" key="1">
    <source>
        <dbReference type="EMBL" id="CAE0438218.1"/>
    </source>
</evidence>
<accession>A0A7S3PHF9</accession>
<sequence length="278" mass="30097">MDYRTISQADVEVKAGYDAAMFENLRPYVVDAEALPAGVRIEGDFAQQLEITLQPGEFVSTEPGAFVMSTRGLRPDVDTGGCKQACLRFCCAGESLFRLNFENKTNQKQEVALAPPGPGTVIPIDLAMQSGIVIKSEAFLAALGRDWKLEIKPVQNLGTAMFGGQGIFLKEFHGRGLGFISGVGFISTLQLAQGEQVVVDTDVLLAFERTVSFDVEYVGSVWACCCGGLGFTNSILTGPGLVYLQSLPIQKLARTLNQYVRFSGGGRKKYDSNDHGNY</sequence>